<dbReference type="PANTHER" id="PTHR30055:SF234">
    <property type="entry name" value="HTH-TYPE TRANSCRIPTIONAL REGULATOR BETI"/>
    <property type="match status" value="1"/>
</dbReference>
<proteinExistence type="predicted"/>
<evidence type="ECO:0000259" key="5">
    <source>
        <dbReference type="PROSITE" id="PS50977"/>
    </source>
</evidence>
<dbReference type="InterPro" id="IPR039536">
    <property type="entry name" value="TetR_C_Proteobacteria"/>
</dbReference>
<evidence type="ECO:0000256" key="1">
    <source>
        <dbReference type="ARBA" id="ARBA00023015"/>
    </source>
</evidence>
<keyword evidence="2 4" id="KW-0238">DNA-binding</keyword>
<reference evidence="7" key="1">
    <citation type="journal article" date="2019" name="Int. J. Syst. Evol. Microbiol.">
        <title>The Global Catalogue of Microorganisms (GCM) 10K type strain sequencing project: providing services to taxonomists for standard genome sequencing and annotation.</title>
        <authorList>
            <consortium name="The Broad Institute Genomics Platform"/>
            <consortium name="The Broad Institute Genome Sequencing Center for Infectious Disease"/>
            <person name="Wu L."/>
            <person name="Ma J."/>
        </authorList>
    </citation>
    <scope>NUCLEOTIDE SEQUENCE [LARGE SCALE GENOMIC DNA]</scope>
    <source>
        <strain evidence="7">CGMCC 4.7330</strain>
    </source>
</reference>
<dbReference type="Proteomes" id="UP001595696">
    <property type="component" value="Unassembled WGS sequence"/>
</dbReference>
<dbReference type="PANTHER" id="PTHR30055">
    <property type="entry name" value="HTH-TYPE TRANSCRIPTIONAL REGULATOR RUTR"/>
    <property type="match status" value="1"/>
</dbReference>
<dbReference type="InterPro" id="IPR009057">
    <property type="entry name" value="Homeodomain-like_sf"/>
</dbReference>
<dbReference type="InterPro" id="IPR001647">
    <property type="entry name" value="HTH_TetR"/>
</dbReference>
<organism evidence="6 7">
    <name type="scientific">Nocardia jiangsuensis</name>
    <dbReference type="NCBI Taxonomy" id="1691563"/>
    <lineage>
        <taxon>Bacteria</taxon>
        <taxon>Bacillati</taxon>
        <taxon>Actinomycetota</taxon>
        <taxon>Actinomycetes</taxon>
        <taxon>Mycobacteriales</taxon>
        <taxon>Nocardiaceae</taxon>
        <taxon>Nocardia</taxon>
    </lineage>
</organism>
<dbReference type="InterPro" id="IPR036271">
    <property type="entry name" value="Tet_transcr_reg_TetR-rel_C_sf"/>
</dbReference>
<dbReference type="EMBL" id="JBHSAX010000017">
    <property type="protein sequence ID" value="MFC3964766.1"/>
    <property type="molecule type" value="Genomic_DNA"/>
</dbReference>
<keyword evidence="7" id="KW-1185">Reference proteome</keyword>
<feature type="DNA-binding region" description="H-T-H motif" evidence="4">
    <location>
        <begin position="31"/>
        <end position="50"/>
    </location>
</feature>
<dbReference type="SUPFAM" id="SSF46689">
    <property type="entry name" value="Homeodomain-like"/>
    <property type="match status" value="1"/>
</dbReference>
<feature type="domain" description="HTH tetR-type" evidence="5">
    <location>
        <begin position="8"/>
        <end position="68"/>
    </location>
</feature>
<dbReference type="Pfam" id="PF14246">
    <property type="entry name" value="TetR_C_7"/>
    <property type="match status" value="1"/>
</dbReference>
<dbReference type="Pfam" id="PF00440">
    <property type="entry name" value="TetR_N"/>
    <property type="match status" value="1"/>
</dbReference>
<evidence type="ECO:0000256" key="4">
    <source>
        <dbReference type="PROSITE-ProRule" id="PRU00335"/>
    </source>
</evidence>
<gene>
    <name evidence="6" type="ORF">ACFO0B_22495</name>
</gene>
<dbReference type="RefSeq" id="WP_378614516.1">
    <property type="nucleotide sequence ID" value="NZ_JBHSAX010000017.1"/>
</dbReference>
<keyword evidence="1" id="KW-0805">Transcription regulation</keyword>
<keyword evidence="3" id="KW-0804">Transcription</keyword>
<evidence type="ECO:0000256" key="3">
    <source>
        <dbReference type="ARBA" id="ARBA00023163"/>
    </source>
</evidence>
<evidence type="ECO:0000256" key="2">
    <source>
        <dbReference type="ARBA" id="ARBA00023125"/>
    </source>
</evidence>
<evidence type="ECO:0000313" key="6">
    <source>
        <dbReference type="EMBL" id="MFC3964766.1"/>
    </source>
</evidence>
<dbReference type="PRINTS" id="PR00455">
    <property type="entry name" value="HTHTETR"/>
</dbReference>
<accession>A0ABV8DXQ9</accession>
<evidence type="ECO:0000313" key="7">
    <source>
        <dbReference type="Proteomes" id="UP001595696"/>
    </source>
</evidence>
<dbReference type="Gene3D" id="1.10.357.10">
    <property type="entry name" value="Tetracycline Repressor, domain 2"/>
    <property type="match status" value="1"/>
</dbReference>
<dbReference type="PROSITE" id="PS50977">
    <property type="entry name" value="HTH_TETR_2"/>
    <property type="match status" value="1"/>
</dbReference>
<comment type="caution">
    <text evidence="6">The sequence shown here is derived from an EMBL/GenBank/DDBJ whole genome shotgun (WGS) entry which is preliminary data.</text>
</comment>
<protein>
    <submittedName>
        <fullName evidence="6">TetR/AcrR family transcriptional regulator</fullName>
    </submittedName>
</protein>
<dbReference type="SUPFAM" id="SSF48498">
    <property type="entry name" value="Tetracyclin repressor-like, C-terminal domain"/>
    <property type="match status" value="1"/>
</dbReference>
<name>A0ABV8DXQ9_9NOCA</name>
<sequence length="216" mass="22777">MTETRGRIDKRRAILDAAFSVFALRGYDQACVQEIASAAGVAKPTVYNHLSDKATLFHSALRAAAEEVAAVCTAAVEPLRDAADAPAALAETAALLLAACSDERSRALRKLALAESTTFPDLLDEIQEATALRLRAALADRLARLTLAGRLRTPDPDIAAEQLIALLTGPLESRSRMGRREVPAAELDTIAAAAVRTFLSAFGTPGETARSVTGPV</sequence>
<dbReference type="InterPro" id="IPR050109">
    <property type="entry name" value="HTH-type_TetR-like_transc_reg"/>
</dbReference>